<evidence type="ECO:0000256" key="1">
    <source>
        <dbReference type="SAM" id="MobiDB-lite"/>
    </source>
</evidence>
<accession>A0ABP0FVM0</accession>
<protein>
    <submittedName>
        <fullName evidence="2">Uncharacterized protein</fullName>
    </submittedName>
</protein>
<feature type="region of interest" description="Disordered" evidence="1">
    <location>
        <begin position="120"/>
        <end position="185"/>
    </location>
</feature>
<reference evidence="2 3" key="1">
    <citation type="submission" date="2024-02" db="EMBL/GenBank/DDBJ databases">
        <authorList>
            <person name="Daric V."/>
            <person name="Darras S."/>
        </authorList>
    </citation>
    <scope>NUCLEOTIDE SEQUENCE [LARGE SCALE GENOMIC DNA]</scope>
</reference>
<keyword evidence="3" id="KW-1185">Reference proteome</keyword>
<name>A0ABP0FVM0_CLALP</name>
<proteinExistence type="predicted"/>
<feature type="compositionally biased region" description="Pro residues" evidence="1">
    <location>
        <begin position="133"/>
        <end position="169"/>
    </location>
</feature>
<comment type="caution">
    <text evidence="2">The sequence shown here is derived from an EMBL/GenBank/DDBJ whole genome shotgun (WGS) entry which is preliminary data.</text>
</comment>
<organism evidence="2 3">
    <name type="scientific">Clavelina lepadiformis</name>
    <name type="common">Light-bulb sea squirt</name>
    <name type="synonym">Ascidia lepadiformis</name>
    <dbReference type="NCBI Taxonomy" id="159417"/>
    <lineage>
        <taxon>Eukaryota</taxon>
        <taxon>Metazoa</taxon>
        <taxon>Chordata</taxon>
        <taxon>Tunicata</taxon>
        <taxon>Ascidiacea</taxon>
        <taxon>Aplousobranchia</taxon>
        <taxon>Clavelinidae</taxon>
        <taxon>Clavelina</taxon>
    </lineage>
</organism>
<sequence>MGENAVMFSHSNGRKYAFLTLESILMGGKIDEMGFTNHTCAEVKFSPFQMHISYSRVLHSANALKVPARSNFKNVSTRRVTASSVCSFQLKPSALIYFPTLMKVYSQGCSGLFGRFDPGCGSKPPQATNKPPQTQPPRTQPPRTQPPRTQPPRTQPPRTQPPRTEPPQKPTCKERKWGPCDTSKSPFMQKTVDKCRPESKPLSTYANCIDEYTVCKLKRIRILFTDI</sequence>
<gene>
    <name evidence="2" type="ORF">CVLEPA_LOCUS14706</name>
</gene>
<dbReference type="Proteomes" id="UP001642483">
    <property type="component" value="Unassembled WGS sequence"/>
</dbReference>
<evidence type="ECO:0000313" key="2">
    <source>
        <dbReference type="EMBL" id="CAK8683661.1"/>
    </source>
</evidence>
<dbReference type="EMBL" id="CAWYQH010000097">
    <property type="protein sequence ID" value="CAK8683661.1"/>
    <property type="molecule type" value="Genomic_DNA"/>
</dbReference>
<evidence type="ECO:0000313" key="3">
    <source>
        <dbReference type="Proteomes" id="UP001642483"/>
    </source>
</evidence>